<dbReference type="RefSeq" id="XP_018702035.1">
    <property type="nucleotide sequence ID" value="XM_018850757.1"/>
</dbReference>
<keyword evidence="2" id="KW-1185">Reference proteome</keyword>
<dbReference type="GeneID" id="30023446"/>
<sequence>MSARHHRGRKVTSRICTPPKKRRLGVSAIAEDERGTAVPLSLFNMPISSTIHTPETMLPNGTICIVKEPFLKAKKKEAGFPTPGSSLKSDPVRSFLNKATMTCPEIWRLLFPRLKHLHFAASRGTLPLGPMAFVDVLVGTLRAMSFDVDYSRNDFAIRRWGMKLHAEYEFLNPRVCLAIREYARVAFRVLVGEDETFNKCFPRFKHPA</sequence>
<dbReference type="AlphaFoldDB" id="A0A167Q2W9"/>
<organism evidence="1 2">
    <name type="scientific">Cordyceps fumosorosea (strain ARSEF 2679)</name>
    <name type="common">Isaria fumosorosea</name>
    <dbReference type="NCBI Taxonomy" id="1081104"/>
    <lineage>
        <taxon>Eukaryota</taxon>
        <taxon>Fungi</taxon>
        <taxon>Dikarya</taxon>
        <taxon>Ascomycota</taxon>
        <taxon>Pezizomycotina</taxon>
        <taxon>Sordariomycetes</taxon>
        <taxon>Hypocreomycetidae</taxon>
        <taxon>Hypocreales</taxon>
        <taxon>Cordycipitaceae</taxon>
        <taxon>Cordyceps</taxon>
    </lineage>
</organism>
<gene>
    <name evidence="1" type="ORF">ISF_07154</name>
</gene>
<name>A0A167Q2W9_CORFA</name>
<dbReference type="STRING" id="1081104.A0A167Q2W9"/>
<dbReference type="Proteomes" id="UP000076744">
    <property type="component" value="Unassembled WGS sequence"/>
</dbReference>
<evidence type="ECO:0000313" key="1">
    <source>
        <dbReference type="EMBL" id="OAA57233.1"/>
    </source>
</evidence>
<accession>A0A167Q2W9</accession>
<dbReference type="EMBL" id="AZHB01000020">
    <property type="protein sequence ID" value="OAA57233.1"/>
    <property type="molecule type" value="Genomic_DNA"/>
</dbReference>
<evidence type="ECO:0000313" key="2">
    <source>
        <dbReference type="Proteomes" id="UP000076744"/>
    </source>
</evidence>
<dbReference type="OrthoDB" id="438641at2759"/>
<reference evidence="1 2" key="1">
    <citation type="journal article" date="2016" name="Genome Biol. Evol.">
        <title>Divergent and convergent evolution of fungal pathogenicity.</title>
        <authorList>
            <person name="Shang Y."/>
            <person name="Xiao G."/>
            <person name="Zheng P."/>
            <person name="Cen K."/>
            <person name="Zhan S."/>
            <person name="Wang C."/>
        </authorList>
    </citation>
    <scope>NUCLEOTIDE SEQUENCE [LARGE SCALE GENOMIC DNA]</scope>
    <source>
        <strain evidence="1 2">ARSEF 2679</strain>
    </source>
</reference>
<comment type="caution">
    <text evidence="1">The sequence shown here is derived from an EMBL/GenBank/DDBJ whole genome shotgun (WGS) entry which is preliminary data.</text>
</comment>
<protein>
    <submittedName>
        <fullName evidence="1">Uncharacterized protein</fullName>
    </submittedName>
</protein>
<proteinExistence type="predicted"/>